<keyword evidence="3" id="KW-0012">Acyltransferase</keyword>
<protein>
    <submittedName>
        <fullName evidence="6">Ketosynthase chain-length factor</fullName>
    </submittedName>
</protein>
<dbReference type="PANTHER" id="PTHR11712:SF322">
    <property type="entry name" value="POLYKETIDE BETA-KETOACYL SYNTHASE 2-RELATED"/>
    <property type="match status" value="1"/>
</dbReference>
<name>A0ABV8FQV3_9ACTN</name>
<dbReference type="InterPro" id="IPR016039">
    <property type="entry name" value="Thiolase-like"/>
</dbReference>
<dbReference type="PROSITE" id="PS52004">
    <property type="entry name" value="KS3_2"/>
    <property type="match status" value="1"/>
</dbReference>
<dbReference type="InterPro" id="IPR014031">
    <property type="entry name" value="Ketoacyl_synth_C"/>
</dbReference>
<dbReference type="PANTHER" id="PTHR11712">
    <property type="entry name" value="POLYKETIDE SYNTHASE-RELATED"/>
    <property type="match status" value="1"/>
</dbReference>
<dbReference type="RefSeq" id="WP_378534833.1">
    <property type="nucleotide sequence ID" value="NZ_JBHSBH010000010.1"/>
</dbReference>
<dbReference type="SUPFAM" id="SSF53901">
    <property type="entry name" value="Thiolase-like"/>
    <property type="match status" value="2"/>
</dbReference>
<proteinExistence type="inferred from homology"/>
<gene>
    <name evidence="6" type="ORF">ACFOVU_17270</name>
</gene>
<evidence type="ECO:0000313" key="7">
    <source>
        <dbReference type="Proteomes" id="UP001595847"/>
    </source>
</evidence>
<dbReference type="CDD" id="cd00832">
    <property type="entry name" value="CLF"/>
    <property type="match status" value="1"/>
</dbReference>
<dbReference type="InterPro" id="IPR000794">
    <property type="entry name" value="Beta-ketoacyl_synthase"/>
</dbReference>
<dbReference type="Gene3D" id="3.40.47.10">
    <property type="match status" value="2"/>
</dbReference>
<dbReference type="Pfam" id="PF02801">
    <property type="entry name" value="Ketoacyl-synt_C"/>
    <property type="match status" value="1"/>
</dbReference>
<evidence type="ECO:0000256" key="3">
    <source>
        <dbReference type="ARBA" id="ARBA00023315"/>
    </source>
</evidence>
<keyword evidence="2 4" id="KW-0808">Transferase</keyword>
<comment type="similarity">
    <text evidence="1 4">Belongs to the thiolase-like superfamily. Beta-ketoacyl-ACP synthases family.</text>
</comment>
<dbReference type="InterPro" id="IPR014030">
    <property type="entry name" value="Ketoacyl_synth_N"/>
</dbReference>
<feature type="domain" description="Ketosynthase family 3 (KS3)" evidence="5">
    <location>
        <begin position="1"/>
        <end position="402"/>
    </location>
</feature>
<evidence type="ECO:0000256" key="1">
    <source>
        <dbReference type="ARBA" id="ARBA00008467"/>
    </source>
</evidence>
<evidence type="ECO:0000259" key="5">
    <source>
        <dbReference type="PROSITE" id="PS52004"/>
    </source>
</evidence>
<dbReference type="InterPro" id="IPR020841">
    <property type="entry name" value="PKS_Beta-ketoAc_synthase_dom"/>
</dbReference>
<reference evidence="7" key="1">
    <citation type="journal article" date="2019" name="Int. J. Syst. Evol. Microbiol.">
        <title>The Global Catalogue of Microorganisms (GCM) 10K type strain sequencing project: providing services to taxonomists for standard genome sequencing and annotation.</title>
        <authorList>
            <consortium name="The Broad Institute Genomics Platform"/>
            <consortium name="The Broad Institute Genome Sequencing Center for Infectious Disease"/>
            <person name="Wu L."/>
            <person name="Ma J."/>
        </authorList>
    </citation>
    <scope>NUCLEOTIDE SEQUENCE [LARGE SCALE GENOMIC DNA]</scope>
    <source>
        <strain evidence="7">TBRC 1826</strain>
    </source>
</reference>
<sequence length="405" mass="41572">MRSAVVTGMGVMAPNGLTTDAYWSATLDGKSGIDRIRRFDCSAYPVSLAGEITFDPVDLVPGRLLVETSTMSHLAIAAAEMALADARITPAELPEYELGVVTANATGGVEFGQRELQNLWTNGPAHMSAYMSIAWFYAATTGQLSIRHKLRGHCGVVVTEQAGGLDAIGHARRVLRQGQRMVLAGGTESAMSPAGIVAQIPTRRLSTRDDPGRAYLPFDADASGYVPGEGGAILIVEDAGSARDRGAGTPYGEISGYAATFDPRPGSGRPPALRRAIESALADAGVTPGDVDVVFADAAGVPALDAEEAAAISAVFGPHAVPVTAPKALTGRIYAGAGALDVVAALLAIRDGVLPPTANVTELAPGCDIDLVRGEPRSAPVRTALVLARGNGGFNSALVVRGPGA</sequence>
<dbReference type="SMART" id="SM00825">
    <property type="entry name" value="PKS_KS"/>
    <property type="match status" value="1"/>
</dbReference>
<accession>A0ABV8FQV3</accession>
<keyword evidence="7" id="KW-1185">Reference proteome</keyword>
<comment type="caution">
    <text evidence="6">The sequence shown here is derived from an EMBL/GenBank/DDBJ whole genome shotgun (WGS) entry which is preliminary data.</text>
</comment>
<organism evidence="6 7">
    <name type="scientific">Nocardiopsis sediminis</name>
    <dbReference type="NCBI Taxonomy" id="1778267"/>
    <lineage>
        <taxon>Bacteria</taxon>
        <taxon>Bacillati</taxon>
        <taxon>Actinomycetota</taxon>
        <taxon>Actinomycetes</taxon>
        <taxon>Streptosporangiales</taxon>
        <taxon>Nocardiopsidaceae</taxon>
        <taxon>Nocardiopsis</taxon>
    </lineage>
</organism>
<dbReference type="Proteomes" id="UP001595847">
    <property type="component" value="Unassembled WGS sequence"/>
</dbReference>
<dbReference type="Pfam" id="PF00109">
    <property type="entry name" value="ketoacyl-synt"/>
    <property type="match status" value="1"/>
</dbReference>
<dbReference type="EMBL" id="JBHSBH010000010">
    <property type="protein sequence ID" value="MFC3997688.1"/>
    <property type="molecule type" value="Genomic_DNA"/>
</dbReference>
<evidence type="ECO:0000256" key="4">
    <source>
        <dbReference type="RuleBase" id="RU003694"/>
    </source>
</evidence>
<evidence type="ECO:0000256" key="2">
    <source>
        <dbReference type="ARBA" id="ARBA00022679"/>
    </source>
</evidence>
<evidence type="ECO:0000313" key="6">
    <source>
        <dbReference type="EMBL" id="MFC3997688.1"/>
    </source>
</evidence>